<accession>A0ABQ6Y9T4</accession>
<feature type="domain" description="Xaa-Pro dipeptidyl-peptidase C-terminal" evidence="2">
    <location>
        <begin position="301"/>
        <end position="531"/>
    </location>
</feature>
<evidence type="ECO:0000259" key="2">
    <source>
        <dbReference type="SMART" id="SM00939"/>
    </source>
</evidence>
<organism evidence="3 4">
    <name type="scientific">Alcanivorax xiamenensis</name>
    <dbReference type="NCBI Taxonomy" id="1177156"/>
    <lineage>
        <taxon>Bacteria</taxon>
        <taxon>Pseudomonadati</taxon>
        <taxon>Pseudomonadota</taxon>
        <taxon>Gammaproteobacteria</taxon>
        <taxon>Oceanospirillales</taxon>
        <taxon>Alcanivoracaceae</taxon>
        <taxon>Alcanivorax</taxon>
    </lineage>
</organism>
<dbReference type="PANTHER" id="PTHR43056">
    <property type="entry name" value="PEPTIDASE S9 PROLYL OLIGOPEPTIDASE"/>
    <property type="match status" value="1"/>
</dbReference>
<dbReference type="Gene3D" id="2.60.120.260">
    <property type="entry name" value="Galactose-binding domain-like"/>
    <property type="match status" value="1"/>
</dbReference>
<evidence type="ECO:0000313" key="3">
    <source>
        <dbReference type="EMBL" id="KAF0806529.1"/>
    </source>
</evidence>
<proteinExistence type="predicted"/>
<dbReference type="PANTHER" id="PTHR43056:SF10">
    <property type="entry name" value="COCE_NOND FAMILY, PUTATIVE (AFU_ORTHOLOGUE AFUA_7G00600)-RELATED"/>
    <property type="match status" value="1"/>
</dbReference>
<gene>
    <name evidence="3" type="ORF">A6D6_01527</name>
</gene>
<dbReference type="InterPro" id="IPR000383">
    <property type="entry name" value="Xaa-Pro-like_dom"/>
</dbReference>
<dbReference type="SMART" id="SM00939">
    <property type="entry name" value="PepX_C"/>
    <property type="match status" value="1"/>
</dbReference>
<dbReference type="Pfam" id="PF02129">
    <property type="entry name" value="Peptidase_S15"/>
    <property type="match status" value="1"/>
</dbReference>
<dbReference type="InterPro" id="IPR013736">
    <property type="entry name" value="Xaa-Pro_dipept_C"/>
</dbReference>
<dbReference type="Proteomes" id="UP000771797">
    <property type="component" value="Unassembled WGS sequence"/>
</dbReference>
<dbReference type="InterPro" id="IPR050585">
    <property type="entry name" value="Xaa-Pro_dipeptidyl-ppase/CocE"/>
</dbReference>
<dbReference type="Gene3D" id="1.10.3020.10">
    <property type="entry name" value="alpha-amino acid ester hydrolase ( Helical cap domain)"/>
    <property type="match status" value="1"/>
</dbReference>
<reference evidence="3 4" key="1">
    <citation type="submission" date="2012-09" db="EMBL/GenBank/DDBJ databases">
        <title>Genome Sequence of alkane-degrading Bacterium Alcanivorax sp. 6-D-6.</title>
        <authorList>
            <person name="Lai Q."/>
            <person name="Shao Z."/>
        </authorList>
    </citation>
    <scope>NUCLEOTIDE SEQUENCE [LARGE SCALE GENOMIC DNA]</scope>
    <source>
        <strain evidence="3 4">6-D-6</strain>
    </source>
</reference>
<evidence type="ECO:0000313" key="4">
    <source>
        <dbReference type="Proteomes" id="UP000771797"/>
    </source>
</evidence>
<dbReference type="GO" id="GO:0016787">
    <property type="term" value="F:hydrolase activity"/>
    <property type="evidence" value="ECO:0007669"/>
    <property type="project" value="UniProtKB-KW"/>
</dbReference>
<evidence type="ECO:0000256" key="1">
    <source>
        <dbReference type="ARBA" id="ARBA00022801"/>
    </source>
</evidence>
<dbReference type="Pfam" id="PF08530">
    <property type="entry name" value="PepX_C"/>
    <property type="match status" value="1"/>
</dbReference>
<protein>
    <submittedName>
        <fullName evidence="3">Hydrolase CocE/NonD family protein</fullName>
    </submittedName>
</protein>
<dbReference type="SUPFAM" id="SSF49785">
    <property type="entry name" value="Galactose-binding domain-like"/>
    <property type="match status" value="1"/>
</dbReference>
<comment type="caution">
    <text evidence="3">The sequence shown here is derived from an EMBL/GenBank/DDBJ whole genome shotgun (WGS) entry which is preliminary data.</text>
</comment>
<dbReference type="InterPro" id="IPR029058">
    <property type="entry name" value="AB_hydrolase_fold"/>
</dbReference>
<sequence>MSGILPETVSMRTRDGVRLDADLYRPPGEGPFPVLLMRQPYGRRIASTVTYAHPSWYADRGYLVVIQDVRGRGTSEGEFEPFIHERDDGEDTLEWLTTLPDSNGRVGMYGFSYQGATQLFAAASRHPALKVMAPAMCAFHLQRDWAYEGGALRLYNTMSWAAQLGAETARREGDADRFSTCYGIGHGPSAAQLIDPAAPALREALAGTFYGDWLDQPLDSGYWVERSPGAMLEGVDIPALHVGGWYDCFLTGTLAAFRHFQQGRQPQRLLVGPWGHLPWIPQVGQRWFGDSACSPVDDLQLRWFDHFLKEQNNGVTDETPVSLYDLGERRWRDFADWPRQPSVKQYLVSNGRAGIEPHGGFLSAEPVATDLIEDVWVHDPWRPVPTVGGHLPPSPGIQDRTAVDARPDVLTYTSAPLSEDLFLAGEVRATLHGAADMASYDLNAVLCEVDRQGRSHNLTQGHVRVSGDGSATVPLRALCATVAAGHRLRLSISGACYPGYALNDGSGRVQGDSRSCDYPIMTLRLLASESWLELPVVSATDQG</sequence>
<name>A0ABQ6Y9T4_9GAMM</name>
<dbReference type="SUPFAM" id="SSF53474">
    <property type="entry name" value="alpha/beta-Hydrolases"/>
    <property type="match status" value="1"/>
</dbReference>
<dbReference type="InterPro" id="IPR005674">
    <property type="entry name" value="CocE/Ser_esterase"/>
</dbReference>
<keyword evidence="1 3" id="KW-0378">Hydrolase</keyword>
<keyword evidence="4" id="KW-1185">Reference proteome</keyword>
<dbReference type="NCBIfam" id="TIGR00976">
    <property type="entry name" value="CocE_NonD"/>
    <property type="match status" value="1"/>
</dbReference>
<dbReference type="RefSeq" id="WP_201303725.1">
    <property type="nucleotide sequence ID" value="NZ_AQPF01000008.1"/>
</dbReference>
<dbReference type="Gene3D" id="3.40.50.1820">
    <property type="entry name" value="alpha/beta hydrolase"/>
    <property type="match status" value="1"/>
</dbReference>
<dbReference type="InterPro" id="IPR008979">
    <property type="entry name" value="Galactose-bd-like_sf"/>
</dbReference>
<dbReference type="EMBL" id="AQPF01000008">
    <property type="protein sequence ID" value="KAF0806529.1"/>
    <property type="molecule type" value="Genomic_DNA"/>
</dbReference>